<evidence type="ECO:0000313" key="2">
    <source>
        <dbReference type="EMBL" id="KAG0656882.1"/>
    </source>
</evidence>
<evidence type="ECO:0000313" key="3">
    <source>
        <dbReference type="Proteomes" id="UP000777482"/>
    </source>
</evidence>
<gene>
    <name evidence="2" type="ORF">C6P46_006903</name>
</gene>
<feature type="compositionally biased region" description="Basic residues" evidence="1">
    <location>
        <begin position="144"/>
        <end position="154"/>
    </location>
</feature>
<feature type="compositionally biased region" description="Basic residues" evidence="1">
    <location>
        <begin position="89"/>
        <end position="102"/>
    </location>
</feature>
<comment type="caution">
    <text evidence="2">The sequence shown here is derived from an EMBL/GenBank/DDBJ whole genome shotgun (WGS) entry which is preliminary data.</text>
</comment>
<dbReference type="OrthoDB" id="2529807at2759"/>
<evidence type="ECO:0000256" key="1">
    <source>
        <dbReference type="SAM" id="MobiDB-lite"/>
    </source>
</evidence>
<sequence length="312" mass="34796">MATAAELPSLFTAIQSVPNARIDLHARQLSSADRKSLDHLVQLAERGPAAHFLDSVLNQSYRQTIHAWSRTRTRADDDDDLELKERGYVHKPRRGKRTRTRSHSVAASAEGDDEGDGDDDQEETTEQEDTTTSRSRSRRDQVQRTRRRVKKLKQSLRVPDIDLERPELPPDFPPSELFTALHARTSHLYEARHNLLAPLTLTPTTTATTTTTTSSATLPAPVRAHFDALRTRINAEEERAVRAGTRDVVTAWKRTRIQKANAGERRAIWTDASRAYEGSALVALGLLTQLLVKDAVSSEADLLPDLPPPPGE</sequence>
<organism evidence="2 3">
    <name type="scientific">Rhodotorula mucilaginosa</name>
    <name type="common">Yeast</name>
    <name type="synonym">Rhodotorula rubra</name>
    <dbReference type="NCBI Taxonomy" id="5537"/>
    <lineage>
        <taxon>Eukaryota</taxon>
        <taxon>Fungi</taxon>
        <taxon>Dikarya</taxon>
        <taxon>Basidiomycota</taxon>
        <taxon>Pucciniomycotina</taxon>
        <taxon>Microbotryomycetes</taxon>
        <taxon>Sporidiobolales</taxon>
        <taxon>Sporidiobolaceae</taxon>
        <taxon>Rhodotorula</taxon>
    </lineage>
</organism>
<feature type="region of interest" description="Disordered" evidence="1">
    <location>
        <begin position="86"/>
        <end position="168"/>
    </location>
</feature>
<feature type="compositionally biased region" description="Basic and acidic residues" evidence="1">
    <location>
        <begin position="159"/>
        <end position="168"/>
    </location>
</feature>
<accession>A0A9P7B3Q5</accession>
<keyword evidence="3" id="KW-1185">Reference proteome</keyword>
<proteinExistence type="predicted"/>
<dbReference type="EMBL" id="PUHQ01000090">
    <property type="protein sequence ID" value="KAG0656882.1"/>
    <property type="molecule type" value="Genomic_DNA"/>
</dbReference>
<dbReference type="Proteomes" id="UP000777482">
    <property type="component" value="Unassembled WGS sequence"/>
</dbReference>
<protein>
    <submittedName>
        <fullName evidence="2">Uncharacterized protein</fullName>
    </submittedName>
</protein>
<feature type="compositionally biased region" description="Acidic residues" evidence="1">
    <location>
        <begin position="110"/>
        <end position="129"/>
    </location>
</feature>
<dbReference type="AlphaFoldDB" id="A0A9P7B3Q5"/>
<name>A0A9P7B3Q5_RHOMI</name>
<reference evidence="2 3" key="1">
    <citation type="submission" date="2020-11" db="EMBL/GenBank/DDBJ databases">
        <title>Kefir isolates.</title>
        <authorList>
            <person name="Marcisauskas S."/>
            <person name="Kim Y."/>
            <person name="Blasche S."/>
        </authorList>
    </citation>
    <scope>NUCLEOTIDE SEQUENCE [LARGE SCALE GENOMIC DNA]</scope>
    <source>
        <strain evidence="2 3">KR</strain>
    </source>
</reference>